<keyword evidence="6" id="KW-0472">Membrane</keyword>
<comment type="caution">
    <text evidence="10">The sequence shown here is derived from an EMBL/GenBank/DDBJ whole genome shotgun (WGS) entry which is preliminary data.</text>
</comment>
<dbReference type="GO" id="GO:0006614">
    <property type="term" value="P:SRP-dependent cotranslational protein targeting to membrane"/>
    <property type="evidence" value="ECO:0007669"/>
    <property type="project" value="InterPro"/>
</dbReference>
<dbReference type="EMBL" id="JADGJQ010000137">
    <property type="protein sequence ID" value="KAJ3167513.1"/>
    <property type="molecule type" value="Genomic_DNA"/>
</dbReference>
<feature type="compositionally biased region" description="Low complexity" evidence="8">
    <location>
        <begin position="202"/>
        <end position="216"/>
    </location>
</feature>
<dbReference type="GO" id="GO:0005525">
    <property type="term" value="F:GTP binding"/>
    <property type="evidence" value="ECO:0007669"/>
    <property type="project" value="UniProtKB-KW"/>
</dbReference>
<evidence type="ECO:0000256" key="4">
    <source>
        <dbReference type="ARBA" id="ARBA00022824"/>
    </source>
</evidence>
<evidence type="ECO:0000256" key="6">
    <source>
        <dbReference type="ARBA" id="ARBA00023136"/>
    </source>
</evidence>
<dbReference type="Gene3D" id="3.30.450.60">
    <property type="match status" value="1"/>
</dbReference>
<dbReference type="InterPro" id="IPR036225">
    <property type="entry name" value="SRP/SRP_N"/>
</dbReference>
<dbReference type="InterPro" id="IPR003593">
    <property type="entry name" value="AAA+_ATPase"/>
</dbReference>
<dbReference type="PROSITE" id="PS00300">
    <property type="entry name" value="SRP54"/>
    <property type="match status" value="1"/>
</dbReference>
<dbReference type="SUPFAM" id="SSF64356">
    <property type="entry name" value="SNARE-like"/>
    <property type="match status" value="1"/>
</dbReference>
<dbReference type="CDD" id="cd17876">
    <property type="entry name" value="SRalpha_C"/>
    <property type="match status" value="1"/>
</dbReference>
<evidence type="ECO:0000256" key="1">
    <source>
        <dbReference type="ARBA" id="ARBA00004397"/>
    </source>
</evidence>
<dbReference type="Pfam" id="PF00448">
    <property type="entry name" value="SRP54"/>
    <property type="match status" value="1"/>
</dbReference>
<dbReference type="Gene3D" id="1.20.120.140">
    <property type="entry name" value="Signal recognition particle SRP54, nucleotide-binding domain"/>
    <property type="match status" value="1"/>
</dbReference>
<dbReference type="InterPro" id="IPR007222">
    <property type="entry name" value="Sig_recog_particle_rcpt_asu_N"/>
</dbReference>
<dbReference type="InterPro" id="IPR000897">
    <property type="entry name" value="SRP54_GTPase_dom"/>
</dbReference>
<reference evidence="10" key="1">
    <citation type="submission" date="2020-05" db="EMBL/GenBank/DDBJ databases">
        <title>Phylogenomic resolution of chytrid fungi.</title>
        <authorList>
            <person name="Stajich J.E."/>
            <person name="Amses K."/>
            <person name="Simmons R."/>
            <person name="Seto K."/>
            <person name="Myers J."/>
            <person name="Bonds A."/>
            <person name="Quandt C.A."/>
            <person name="Barry K."/>
            <person name="Liu P."/>
            <person name="Grigoriev I."/>
            <person name="Longcore J.E."/>
            <person name="James T.Y."/>
        </authorList>
    </citation>
    <scope>NUCLEOTIDE SEQUENCE</scope>
    <source>
        <strain evidence="10">JEL0379</strain>
    </source>
</reference>
<dbReference type="SUPFAM" id="SSF52540">
    <property type="entry name" value="P-loop containing nucleoside triphosphate hydrolases"/>
    <property type="match status" value="1"/>
</dbReference>
<keyword evidence="5" id="KW-0342">GTP-binding</keyword>
<dbReference type="Proteomes" id="UP001212152">
    <property type="component" value="Unassembled WGS sequence"/>
</dbReference>
<evidence type="ECO:0000256" key="3">
    <source>
        <dbReference type="ARBA" id="ARBA00022741"/>
    </source>
</evidence>
<dbReference type="Gene3D" id="3.40.50.300">
    <property type="entry name" value="P-loop containing nucleotide triphosphate hydrolases"/>
    <property type="match status" value="1"/>
</dbReference>
<dbReference type="GO" id="GO:0005785">
    <property type="term" value="C:signal recognition particle receptor complex"/>
    <property type="evidence" value="ECO:0007669"/>
    <property type="project" value="InterPro"/>
</dbReference>
<dbReference type="GO" id="GO:0005047">
    <property type="term" value="F:signal recognition particle binding"/>
    <property type="evidence" value="ECO:0007669"/>
    <property type="project" value="InterPro"/>
</dbReference>
<evidence type="ECO:0000313" key="10">
    <source>
        <dbReference type="EMBL" id="KAJ3167513.1"/>
    </source>
</evidence>
<dbReference type="FunFam" id="3.40.50.300:FF:000188">
    <property type="entry name" value="signal recognition particle receptor subunit alpha"/>
    <property type="match status" value="1"/>
</dbReference>
<gene>
    <name evidence="10" type="ORF">HDU87_001506</name>
</gene>
<comment type="subcellular location">
    <subcellularLocation>
        <location evidence="1">Endoplasmic reticulum membrane</location>
        <topology evidence="1">Peripheral membrane protein</topology>
        <orientation evidence="1">Cytoplasmic side</orientation>
    </subcellularLocation>
</comment>
<dbReference type="SUPFAM" id="SSF47364">
    <property type="entry name" value="Domain of the SRP/SRP receptor G-proteins"/>
    <property type="match status" value="1"/>
</dbReference>
<evidence type="ECO:0000256" key="8">
    <source>
        <dbReference type="SAM" id="MobiDB-lite"/>
    </source>
</evidence>
<dbReference type="AlphaFoldDB" id="A0AAD5XI34"/>
<dbReference type="SMART" id="SM00382">
    <property type="entry name" value="AAA"/>
    <property type="match status" value="1"/>
</dbReference>
<dbReference type="GO" id="GO:0003924">
    <property type="term" value="F:GTPase activity"/>
    <property type="evidence" value="ECO:0007669"/>
    <property type="project" value="InterPro"/>
</dbReference>
<evidence type="ECO:0000313" key="11">
    <source>
        <dbReference type="Proteomes" id="UP001212152"/>
    </source>
</evidence>
<evidence type="ECO:0000259" key="9">
    <source>
        <dbReference type="PROSITE" id="PS00300"/>
    </source>
</evidence>
<dbReference type="Pfam" id="PF02881">
    <property type="entry name" value="SRP54_N"/>
    <property type="match status" value="1"/>
</dbReference>
<accession>A0AAD5XI34</accession>
<comment type="similarity">
    <text evidence="2">Belongs to the GTP-binding SRP family.</text>
</comment>
<evidence type="ECO:0000256" key="2">
    <source>
        <dbReference type="ARBA" id="ARBA00008531"/>
    </source>
</evidence>
<keyword evidence="7" id="KW-0675">Receptor</keyword>
<dbReference type="InterPro" id="IPR042101">
    <property type="entry name" value="SRP54_N_sf"/>
</dbReference>
<dbReference type="PANTHER" id="PTHR43134">
    <property type="entry name" value="SIGNAL RECOGNITION PARTICLE RECEPTOR SUBUNIT ALPHA"/>
    <property type="match status" value="1"/>
</dbReference>
<dbReference type="GO" id="GO:0006886">
    <property type="term" value="P:intracellular protein transport"/>
    <property type="evidence" value="ECO:0007669"/>
    <property type="project" value="InterPro"/>
</dbReference>
<proteinExistence type="inferred from homology"/>
<evidence type="ECO:0000256" key="7">
    <source>
        <dbReference type="ARBA" id="ARBA00023170"/>
    </source>
</evidence>
<protein>
    <recommendedName>
        <fullName evidence="9">SRP54-type proteins GTP-binding domain-containing protein</fullName>
    </recommendedName>
</protein>
<dbReference type="InterPro" id="IPR013822">
    <property type="entry name" value="Signal_recog_particl_SRP54_hlx"/>
</dbReference>
<keyword evidence="3" id="KW-0547">Nucleotide-binding</keyword>
<feature type="region of interest" description="Disordered" evidence="8">
    <location>
        <begin position="195"/>
        <end position="279"/>
    </location>
</feature>
<feature type="domain" description="SRP54-type proteins GTP-binding" evidence="9">
    <location>
        <begin position="638"/>
        <end position="651"/>
    </location>
</feature>
<keyword evidence="4" id="KW-0256">Endoplasmic reticulum</keyword>
<dbReference type="CDD" id="cd14826">
    <property type="entry name" value="SR_alpha_SRX"/>
    <property type="match status" value="1"/>
</dbReference>
<dbReference type="InterPro" id="IPR027417">
    <property type="entry name" value="P-loop_NTPase"/>
</dbReference>
<keyword evidence="11" id="KW-1185">Reference proteome</keyword>
<organism evidence="10 11">
    <name type="scientific">Geranomyces variabilis</name>
    <dbReference type="NCBI Taxonomy" id="109894"/>
    <lineage>
        <taxon>Eukaryota</taxon>
        <taxon>Fungi</taxon>
        <taxon>Fungi incertae sedis</taxon>
        <taxon>Chytridiomycota</taxon>
        <taxon>Chytridiomycota incertae sedis</taxon>
        <taxon>Chytridiomycetes</taxon>
        <taxon>Spizellomycetales</taxon>
        <taxon>Powellomycetaceae</taxon>
        <taxon>Geranomyces</taxon>
    </lineage>
</organism>
<sequence length="666" mass="71608">MNWGFDDEPLSVAVHEPANAPLAPASIPRHPRRSCDCLRMLDTVTVLTKGGLVLWSKAYSPSVPTVQSRNPVDSLVRRVLIEDLASANPEQGYSKDSYQVKWTFGNEVGLIFVIVYQKILQLAYIDELLEAFKRLFCSLFDAKIRDPDALHSYAEFEQKFDTLLGALEAEDAQKSKRKAPRKFEDTKGYQNTLAAQASGEKAATPDATTAGAGTAPLSEADKLDEKLQALGLGKRSGGKKGTSGGGRKTPQKGPSRSGSSTSLDSSPRSEPKAQRSWVGGVASTVAATGGALDYSDSAASDAAIPSQELIGAHLGSRGHDGLYDAAEMDARESDDDEDDDASAVTATPQKSGGIFSFFQNLTAAKTLTREDLDPMMAKLREDMINKNVASDVADHLCASVTESLTGTKIGKFSSLMKAIKQNLEPSLRKILTPKTSTDLLRDILAAQAANRPYTIAFVGVNGVGKSTNLSKICFWLLQNDLKVLIAACDTFRSGAVEQLRVHVRNLGAVHPGATVELFDRGYGKDPAGIAKDAVSHAAKNGFDVVLIDTAGRMQDNEPLMRALAKLVTVNNPDKIIFVGEALVGNEAVDQLTKFNQALKDFSGVRNPRQIDGIVLSKFDTIDDKVGAALSMTYTTGQPIFFVGTGQTYTDLRRMNVRSIVNSLLAK</sequence>
<dbReference type="InterPro" id="IPR011012">
    <property type="entry name" value="Longin-like_dom_sf"/>
</dbReference>
<name>A0AAD5XI34_9FUNG</name>
<dbReference type="SMART" id="SM00962">
    <property type="entry name" value="SRP54"/>
    <property type="match status" value="1"/>
</dbReference>
<dbReference type="PANTHER" id="PTHR43134:SF1">
    <property type="entry name" value="SIGNAL RECOGNITION PARTICLE RECEPTOR SUBUNIT ALPHA"/>
    <property type="match status" value="1"/>
</dbReference>
<feature type="compositionally biased region" description="Low complexity" evidence="8">
    <location>
        <begin position="253"/>
        <end position="266"/>
    </location>
</feature>
<evidence type="ECO:0000256" key="5">
    <source>
        <dbReference type="ARBA" id="ARBA00023134"/>
    </source>
</evidence>
<dbReference type="Pfam" id="PF04086">
    <property type="entry name" value="SRP-alpha_N"/>
    <property type="match status" value="1"/>
</dbReference>